<evidence type="ECO:0000256" key="5">
    <source>
        <dbReference type="SAM" id="MobiDB-lite"/>
    </source>
</evidence>
<evidence type="ECO:0000256" key="3">
    <source>
        <dbReference type="ARBA" id="ARBA00022691"/>
    </source>
</evidence>
<dbReference type="GO" id="GO:0005730">
    <property type="term" value="C:nucleolus"/>
    <property type="evidence" value="ECO:0007669"/>
    <property type="project" value="UniProtKB-SubCell"/>
</dbReference>
<dbReference type="PANTHER" id="PTHR21008:SF1">
    <property type="entry name" value="25S RRNA (ADENINE(2142)-N(1))-METHYLTRANSFERASE"/>
    <property type="match status" value="1"/>
</dbReference>
<keyword evidence="7" id="KW-1185">Reference proteome</keyword>
<sequence length="413" mass="46054">MSVEKPGKPDKKSSGTPKTVTKVLKNRAGLSNGRPPTAAKPSASLSHKKTRDQIRSHHQLNKQLATAEAKGDDAEAGELIKRIEDLGGLQSYQLASIQGQAKDRGGDSSSVLMQWLKPLAEQMALREHKIRMLEVGALSMANACSKSGLFDIERIDLPVPDSDKTQFDIISLSLVLNFVPDPEGRGEMLRRTCQFLNKHARRAFGDELQAIFPALFLVLPAPCIVNSRYINEERLTCMMASMGYVMLQRKLTAKLVYYLWQLRDKPRKDKQDFPKKQVNPGASRNNFCVVLNITPPLRDRTQQRPTRPTSLDAPATLADLTNTENRIEALLSLNGPVMVLFRDMTNQITTLRTRVEKAEAETRDLRTHVDLTFESFAAETTKVIKETNAKCQEVIDSNDEKMAAATMRVEGGP</sequence>
<comment type="subcellular location">
    <subcellularLocation>
        <location evidence="4">Nucleus</location>
        <location evidence="4">Nucleolus</location>
    </subcellularLocation>
</comment>
<protein>
    <recommendedName>
        <fullName evidence="4">25S rRNA adenine-N(1) methyltransferase</fullName>
        <ecNumber evidence="4">2.1.1.-</ecNumber>
    </recommendedName>
</protein>
<feature type="compositionally biased region" description="Basic and acidic residues" evidence="5">
    <location>
        <begin position="1"/>
        <end position="13"/>
    </location>
</feature>
<dbReference type="InterPro" id="IPR021867">
    <property type="entry name" value="Bmt2/SAMTOR"/>
</dbReference>
<accession>A0A4U0XEY9</accession>
<keyword evidence="4" id="KW-0539">Nucleus</keyword>
<evidence type="ECO:0000313" key="7">
    <source>
        <dbReference type="Proteomes" id="UP000309340"/>
    </source>
</evidence>
<organism evidence="6 7">
    <name type="scientific">Friedmanniomyces simplex</name>
    <dbReference type="NCBI Taxonomy" id="329884"/>
    <lineage>
        <taxon>Eukaryota</taxon>
        <taxon>Fungi</taxon>
        <taxon>Dikarya</taxon>
        <taxon>Ascomycota</taxon>
        <taxon>Pezizomycotina</taxon>
        <taxon>Dothideomycetes</taxon>
        <taxon>Dothideomycetidae</taxon>
        <taxon>Mycosphaerellales</taxon>
        <taxon>Teratosphaeriaceae</taxon>
        <taxon>Friedmanniomyces</taxon>
    </lineage>
</organism>
<dbReference type="EC" id="2.1.1.-" evidence="4"/>
<keyword evidence="1 4" id="KW-0489">Methyltransferase</keyword>
<name>A0A4U0XEY9_9PEZI</name>
<keyword evidence="2 4" id="KW-0808">Transferase</keyword>
<dbReference type="GO" id="GO:0016433">
    <property type="term" value="F:rRNA (adenine) methyltransferase activity"/>
    <property type="evidence" value="ECO:0007669"/>
    <property type="project" value="UniProtKB-UniRule"/>
</dbReference>
<gene>
    <name evidence="6" type="ORF">B0A55_03792</name>
</gene>
<reference evidence="6 7" key="1">
    <citation type="submission" date="2017-03" db="EMBL/GenBank/DDBJ databases">
        <title>Genomes of endolithic fungi from Antarctica.</title>
        <authorList>
            <person name="Coleine C."/>
            <person name="Masonjones S."/>
            <person name="Stajich J.E."/>
        </authorList>
    </citation>
    <scope>NUCLEOTIDE SEQUENCE [LARGE SCALE GENOMIC DNA]</scope>
    <source>
        <strain evidence="6 7">CCFEE 5184</strain>
    </source>
</reference>
<comment type="similarity">
    <text evidence="4">Belongs to the BMT2 family.</text>
</comment>
<feature type="binding site" evidence="4">
    <location>
        <position position="136"/>
    </location>
    <ligand>
        <name>S-adenosyl-L-methionine</name>
        <dbReference type="ChEBI" id="CHEBI:59789"/>
    </ligand>
</feature>
<dbReference type="OrthoDB" id="5954793at2759"/>
<dbReference type="EMBL" id="NAJQ01000247">
    <property type="protein sequence ID" value="TKA73893.1"/>
    <property type="molecule type" value="Genomic_DNA"/>
</dbReference>
<feature type="compositionally biased region" description="Basic residues" evidence="5">
    <location>
        <begin position="46"/>
        <end position="60"/>
    </location>
</feature>
<comment type="caution">
    <text evidence="4">Lacks conserved residue(s) required for the propagation of feature annotation.</text>
</comment>
<dbReference type="HAMAP" id="MF_03044">
    <property type="entry name" value="BMT2"/>
    <property type="match status" value="1"/>
</dbReference>
<proteinExistence type="inferred from homology"/>
<dbReference type="Pfam" id="PF11968">
    <property type="entry name" value="Bmt2"/>
    <property type="match status" value="1"/>
</dbReference>
<feature type="region of interest" description="Disordered" evidence="5">
    <location>
        <begin position="1"/>
        <end position="74"/>
    </location>
</feature>
<dbReference type="Proteomes" id="UP000309340">
    <property type="component" value="Unassembled WGS sequence"/>
</dbReference>
<evidence type="ECO:0000313" key="6">
    <source>
        <dbReference type="EMBL" id="TKA73893.1"/>
    </source>
</evidence>
<comment type="function">
    <text evidence="4">S-adenosyl-L-methionine-dependent methyltransferase that specifically methylates the N(1) position of an adenine present in helix 65 in 25S rRNA.</text>
</comment>
<evidence type="ECO:0000256" key="2">
    <source>
        <dbReference type="ARBA" id="ARBA00022679"/>
    </source>
</evidence>
<dbReference type="AlphaFoldDB" id="A0A4U0XEY9"/>
<evidence type="ECO:0000256" key="1">
    <source>
        <dbReference type="ARBA" id="ARBA00022603"/>
    </source>
</evidence>
<evidence type="ECO:0000256" key="4">
    <source>
        <dbReference type="HAMAP-Rule" id="MF_03044"/>
    </source>
</evidence>
<dbReference type="PANTHER" id="PTHR21008">
    <property type="entry name" value="S-ADENOSYLMETHIONINE SENSOR UPSTREAM OF MTORC1-RELATED"/>
    <property type="match status" value="1"/>
</dbReference>
<dbReference type="STRING" id="329884.A0A4U0XEY9"/>
<keyword evidence="3 4" id="KW-0949">S-adenosyl-L-methionine</keyword>
<comment type="caution">
    <text evidence="6">The sequence shown here is derived from an EMBL/GenBank/DDBJ whole genome shotgun (WGS) entry which is preliminary data.</text>
</comment>